<evidence type="ECO:0000313" key="11">
    <source>
        <dbReference type="EMBL" id="WOL01906.1"/>
    </source>
</evidence>
<feature type="active site" evidence="8">
    <location>
        <position position="402"/>
    </location>
</feature>
<dbReference type="Gene3D" id="1.50.10.10">
    <property type="match status" value="1"/>
</dbReference>
<dbReference type="InterPro" id="IPR018221">
    <property type="entry name" value="Glyco_hydro_9_His_AS"/>
</dbReference>
<dbReference type="EMBL" id="CP136892">
    <property type="protein sequence ID" value="WOL01906.1"/>
    <property type="molecule type" value="Genomic_DNA"/>
</dbReference>
<protein>
    <recommendedName>
        <fullName evidence="9">Endoglucanase</fullName>
        <ecNumber evidence="9">3.2.1.4</ecNumber>
    </recommendedName>
</protein>
<dbReference type="Proteomes" id="UP001327560">
    <property type="component" value="Chromosome 3"/>
</dbReference>
<evidence type="ECO:0000313" key="12">
    <source>
        <dbReference type="Proteomes" id="UP001327560"/>
    </source>
</evidence>
<evidence type="ECO:0000259" key="10">
    <source>
        <dbReference type="Pfam" id="PF00759"/>
    </source>
</evidence>
<dbReference type="SUPFAM" id="SSF48208">
    <property type="entry name" value="Six-hairpin glycosidases"/>
    <property type="match status" value="1"/>
</dbReference>
<organism evidence="11 12">
    <name type="scientific">Canna indica</name>
    <name type="common">Indian-shot</name>
    <dbReference type="NCBI Taxonomy" id="4628"/>
    <lineage>
        <taxon>Eukaryota</taxon>
        <taxon>Viridiplantae</taxon>
        <taxon>Streptophyta</taxon>
        <taxon>Embryophyta</taxon>
        <taxon>Tracheophyta</taxon>
        <taxon>Spermatophyta</taxon>
        <taxon>Magnoliopsida</taxon>
        <taxon>Liliopsida</taxon>
        <taxon>Zingiberales</taxon>
        <taxon>Cannaceae</taxon>
        <taxon>Canna</taxon>
    </lineage>
</organism>
<accession>A0AAQ3QA26</accession>
<dbReference type="FunFam" id="1.50.10.10:FF:000020">
    <property type="entry name" value="Endoglucanase"/>
    <property type="match status" value="1"/>
</dbReference>
<dbReference type="InterPro" id="IPR008928">
    <property type="entry name" value="6-hairpin_glycosidase_sf"/>
</dbReference>
<keyword evidence="5 8" id="KW-0119">Carbohydrate metabolism</keyword>
<dbReference type="InterPro" id="IPR001701">
    <property type="entry name" value="Glyco_hydro_9"/>
</dbReference>
<comment type="catalytic activity">
    <reaction evidence="1 9">
        <text>Endohydrolysis of (1-&gt;4)-beta-D-glucosidic linkages in cellulose, lichenin and cereal beta-D-glucans.</text>
        <dbReference type="EC" id="3.2.1.4"/>
    </reaction>
</comment>
<evidence type="ECO:0000256" key="5">
    <source>
        <dbReference type="ARBA" id="ARBA00023277"/>
    </source>
</evidence>
<evidence type="ECO:0000256" key="4">
    <source>
        <dbReference type="ARBA" id="ARBA00023001"/>
    </source>
</evidence>
<comment type="similarity">
    <text evidence="2 8 9">Belongs to the glycosyl hydrolase 9 (cellulase E) family.</text>
</comment>
<dbReference type="Pfam" id="PF00759">
    <property type="entry name" value="Glyco_hydro_9"/>
    <property type="match status" value="1"/>
</dbReference>
<feature type="signal peptide" evidence="9">
    <location>
        <begin position="1"/>
        <end position="25"/>
    </location>
</feature>
<proteinExistence type="inferred from homology"/>
<gene>
    <name evidence="11" type="ORF">Cni_G10625</name>
</gene>
<dbReference type="GO" id="GO:0008810">
    <property type="term" value="F:cellulase activity"/>
    <property type="evidence" value="ECO:0007669"/>
    <property type="project" value="UniProtKB-EC"/>
</dbReference>
<dbReference type="PANTHER" id="PTHR22298">
    <property type="entry name" value="ENDO-1,4-BETA-GLUCANASE"/>
    <property type="match status" value="1"/>
</dbReference>
<evidence type="ECO:0000256" key="2">
    <source>
        <dbReference type="ARBA" id="ARBA00007072"/>
    </source>
</evidence>
<evidence type="ECO:0000256" key="9">
    <source>
        <dbReference type="RuleBase" id="RU361166"/>
    </source>
</evidence>
<evidence type="ECO:0000256" key="6">
    <source>
        <dbReference type="ARBA" id="ARBA00023295"/>
    </source>
</evidence>
<dbReference type="InterPro" id="IPR012341">
    <property type="entry name" value="6hp_glycosidase-like_sf"/>
</dbReference>
<dbReference type="EC" id="3.2.1.4" evidence="9"/>
<keyword evidence="12" id="KW-1185">Reference proteome</keyword>
<dbReference type="AlphaFoldDB" id="A0AAQ3QA26"/>
<dbReference type="PROSITE" id="PS00592">
    <property type="entry name" value="GH9_2"/>
    <property type="match status" value="1"/>
</dbReference>
<feature type="domain" description="Glycoside hydrolase family 9" evidence="10">
    <location>
        <begin position="29"/>
        <end position="474"/>
    </location>
</feature>
<evidence type="ECO:0000256" key="7">
    <source>
        <dbReference type="ARBA" id="ARBA00023326"/>
    </source>
</evidence>
<name>A0AAQ3QA26_9LILI</name>
<keyword evidence="6 8" id="KW-0326">Glycosidase</keyword>
<dbReference type="GO" id="GO:0030245">
    <property type="term" value="P:cellulose catabolic process"/>
    <property type="evidence" value="ECO:0007669"/>
    <property type="project" value="UniProtKB-KW"/>
</dbReference>
<sequence length="478" mass="51939">MASSKQVALLLGLLHLLLAGRPATAAFNYGDALTKSLLYFEAQRSGKLPPTQRVTWRGNSALHDGKDAGVDLTGGYYDAGDNVKFGLPMAFSVTMLSWGLLDFTSRLAAKNELRHALDAIKWGTDYLLKAHVAPDVLYVQVGDGNADHSCWERPEDMTTPRTSYKVDASNPGSDVAAETAAALAAASIAFSRVKRDYAATLLTHAKQLFDFARNHRGTFSNQFYQSSGDEDEILWAAAWLYRATRDNAYLTILWRGNNGGVRSTFSWDDKFVGVQALISKFIVQGAIQNSGAWATYKYNLDMFICNVAQKGSNNIQKTPGGLLNFLPWSDNQYVTSAMFILADHADQVLGASRATLRCPGGTVTSQDLINVVYSQVDYILGANPKKISYMVGFGSYYPVKVHHRGASIVSIKQSPTPIGCKGGFSWFNSNAPNPNVIYGAIASPDASDAFTDSRSDYQHNEPSTVVVAPIVGVLARLA</sequence>
<reference evidence="11 12" key="1">
    <citation type="submission" date="2023-10" db="EMBL/GenBank/DDBJ databases">
        <title>Chromosome-scale genome assembly provides insights into flower coloration mechanisms of Canna indica.</title>
        <authorList>
            <person name="Li C."/>
        </authorList>
    </citation>
    <scope>NUCLEOTIDE SEQUENCE [LARGE SCALE GENOMIC DNA]</scope>
    <source>
        <tissue evidence="11">Flower</tissue>
    </source>
</reference>
<keyword evidence="3 8" id="KW-0378">Hydrolase</keyword>
<feature type="chain" id="PRO_5042673685" description="Endoglucanase" evidence="9">
    <location>
        <begin position="26"/>
        <end position="478"/>
    </location>
</feature>
<keyword evidence="9" id="KW-0732">Signal</keyword>
<evidence type="ECO:0000256" key="1">
    <source>
        <dbReference type="ARBA" id="ARBA00000966"/>
    </source>
</evidence>
<evidence type="ECO:0000256" key="8">
    <source>
        <dbReference type="PROSITE-ProRule" id="PRU10059"/>
    </source>
</evidence>
<keyword evidence="7 8" id="KW-0624">Polysaccharide degradation</keyword>
<evidence type="ECO:0000256" key="3">
    <source>
        <dbReference type="ARBA" id="ARBA00022801"/>
    </source>
</evidence>
<keyword evidence="4 9" id="KW-0136">Cellulose degradation</keyword>